<keyword evidence="8" id="KW-1185">Reference proteome</keyword>
<evidence type="ECO:0000256" key="1">
    <source>
        <dbReference type="ARBA" id="ARBA00004604"/>
    </source>
</evidence>
<dbReference type="GO" id="GO:0034388">
    <property type="term" value="C:Pwp2p-containing subcomplex of 90S preribosome"/>
    <property type="evidence" value="ECO:0007669"/>
    <property type="project" value="TreeGrafter"/>
</dbReference>
<dbReference type="Proteomes" id="UP001057455">
    <property type="component" value="Unassembled WGS sequence"/>
</dbReference>
<comment type="subcellular location">
    <subcellularLocation>
        <location evidence="1">Nucleus</location>
        <location evidence="1">Nucleolus</location>
    </subcellularLocation>
</comment>
<organism evidence="7 8">
    <name type="scientific">Babesia ovis</name>
    <dbReference type="NCBI Taxonomy" id="5869"/>
    <lineage>
        <taxon>Eukaryota</taxon>
        <taxon>Sar</taxon>
        <taxon>Alveolata</taxon>
        <taxon>Apicomplexa</taxon>
        <taxon>Aconoidasida</taxon>
        <taxon>Piroplasmida</taxon>
        <taxon>Babesiidae</taxon>
        <taxon>Babesia</taxon>
    </lineage>
</organism>
<feature type="compositionally biased region" description="Polar residues" evidence="6">
    <location>
        <begin position="56"/>
        <end position="65"/>
    </location>
</feature>
<keyword evidence="2" id="KW-0698">rRNA processing</keyword>
<dbReference type="EMBL" id="BLIY01000017">
    <property type="protein sequence ID" value="GFE55207.1"/>
    <property type="molecule type" value="Genomic_DNA"/>
</dbReference>
<keyword evidence="5" id="KW-0539">Nucleus</keyword>
<evidence type="ECO:0000313" key="8">
    <source>
        <dbReference type="Proteomes" id="UP001057455"/>
    </source>
</evidence>
<dbReference type="PANTHER" id="PTHR18359:SF0">
    <property type="entry name" value="U3 SMALL NUCLEOLAR RNA-ASSOCIATED PROTEIN 18 HOMOLOG"/>
    <property type="match status" value="1"/>
</dbReference>
<evidence type="ECO:0000256" key="4">
    <source>
        <dbReference type="ARBA" id="ARBA00022737"/>
    </source>
</evidence>
<keyword evidence="4" id="KW-0677">Repeat</keyword>
<dbReference type="GO" id="GO:0032040">
    <property type="term" value="C:small-subunit processome"/>
    <property type="evidence" value="ECO:0007669"/>
    <property type="project" value="TreeGrafter"/>
</dbReference>
<feature type="compositionally biased region" description="Polar residues" evidence="6">
    <location>
        <begin position="24"/>
        <end position="33"/>
    </location>
</feature>
<name>A0A9W5TBQ5_BABOV</name>
<dbReference type="InterPro" id="IPR036322">
    <property type="entry name" value="WD40_repeat_dom_sf"/>
</dbReference>
<reference evidence="7" key="1">
    <citation type="submission" date="2019-12" db="EMBL/GenBank/DDBJ databases">
        <title>Genome sequence of Babesia ovis.</title>
        <authorList>
            <person name="Yamagishi J."/>
            <person name="Sevinc F."/>
            <person name="Xuan X."/>
        </authorList>
    </citation>
    <scope>NUCLEOTIDE SEQUENCE</scope>
    <source>
        <strain evidence="7">Selcuk</strain>
    </source>
</reference>
<evidence type="ECO:0000256" key="3">
    <source>
        <dbReference type="ARBA" id="ARBA00022574"/>
    </source>
</evidence>
<proteinExistence type="predicted"/>
<dbReference type="Gene3D" id="2.130.10.10">
    <property type="entry name" value="YVTN repeat-like/Quinoprotein amine dehydrogenase"/>
    <property type="match status" value="1"/>
</dbReference>
<sequence>MTIAVKGIAASPSSARDSDDDSAQNAETTSDTINIDHGTTDLSSMPVWEDDDDQPSENAPTSTASEPEWVLKRRRVISESRDDTSSTSAKIDVSTLTGKLTKVKPGRRSSGIRFLIQRHTERGHNLSVSGGVSQLSFDESNRLFAILGRRDKSIRLFEIDRHRSEGHHFGLKGESKSSPSCSRPISSFAFADGGRSIFLIDGQKSVLRYDCQHGVSTRIATINSPRTAYGYRRIYTPSFSDDQNGSMFALCCTDRGGVLLCDSRSSAIMHHFQMNATAVGIGFHLRAGVVITADSDANIYEWDLVSGRCVHKFRDEHSLRLSCFESSPMSNTDFSRNAYISCGSRMGFLNLYPIMPPSDATLPGSHIQQDVVKTYGNLSTGITAIAHESNGRFIAYGSEHKRNALRIIHNPSGQVVSNWPIESVNLGRVTALSFCARSSTLAVGNRMGKVQLFRILTT</sequence>
<dbReference type="OrthoDB" id="1935146at2759"/>
<accession>A0A9W5TBQ5</accession>
<dbReference type="InterPro" id="IPR015943">
    <property type="entry name" value="WD40/YVTN_repeat-like_dom_sf"/>
</dbReference>
<comment type="caution">
    <text evidence="7">The sequence shown here is derived from an EMBL/GenBank/DDBJ whole genome shotgun (WGS) entry which is preliminary data.</text>
</comment>
<evidence type="ECO:0000256" key="6">
    <source>
        <dbReference type="SAM" id="MobiDB-lite"/>
    </source>
</evidence>
<protein>
    <submittedName>
        <fullName evidence="7">WD-40 repeat protein, putative</fullName>
    </submittedName>
</protein>
<evidence type="ECO:0000256" key="2">
    <source>
        <dbReference type="ARBA" id="ARBA00022552"/>
    </source>
</evidence>
<dbReference type="SUPFAM" id="SSF50978">
    <property type="entry name" value="WD40 repeat-like"/>
    <property type="match status" value="1"/>
</dbReference>
<keyword evidence="3" id="KW-0853">WD repeat</keyword>
<evidence type="ECO:0000256" key="5">
    <source>
        <dbReference type="ARBA" id="ARBA00023242"/>
    </source>
</evidence>
<dbReference type="AlphaFoldDB" id="A0A9W5TBQ5"/>
<feature type="region of interest" description="Disordered" evidence="6">
    <location>
        <begin position="1"/>
        <end position="69"/>
    </location>
</feature>
<gene>
    <name evidence="7" type="ORF">BaOVIS_026110</name>
</gene>
<dbReference type="InterPro" id="IPR045161">
    <property type="entry name" value="Utp18"/>
</dbReference>
<dbReference type="GO" id="GO:0006364">
    <property type="term" value="P:rRNA processing"/>
    <property type="evidence" value="ECO:0007669"/>
    <property type="project" value="UniProtKB-KW"/>
</dbReference>
<dbReference type="PANTHER" id="PTHR18359">
    <property type="entry name" value="WD-REPEAT PROTEIN-RELATED"/>
    <property type="match status" value="1"/>
</dbReference>
<evidence type="ECO:0000313" key="7">
    <source>
        <dbReference type="EMBL" id="GFE55207.1"/>
    </source>
</evidence>